<gene>
    <name evidence="1" type="ORF">ACFSSE_06565</name>
</gene>
<dbReference type="InterPro" id="IPR052927">
    <property type="entry name" value="DCC_oxidoreductase"/>
</dbReference>
<dbReference type="EMBL" id="JBHULV010000022">
    <property type="protein sequence ID" value="MFD2731363.1"/>
    <property type="molecule type" value="Genomic_DNA"/>
</dbReference>
<accession>A0ABW5TRF6</accession>
<dbReference type="PANTHER" id="PTHR33639:SF2">
    <property type="entry name" value="DUF393 DOMAIN-CONTAINING PROTEIN"/>
    <property type="match status" value="1"/>
</dbReference>
<dbReference type="Pfam" id="PF04134">
    <property type="entry name" value="DCC1-like"/>
    <property type="match status" value="1"/>
</dbReference>
<dbReference type="Proteomes" id="UP001597546">
    <property type="component" value="Unassembled WGS sequence"/>
</dbReference>
<dbReference type="InterPro" id="IPR007263">
    <property type="entry name" value="DCC1-like"/>
</dbReference>
<evidence type="ECO:0000313" key="2">
    <source>
        <dbReference type="Proteomes" id="UP001597546"/>
    </source>
</evidence>
<name>A0ABW5TRF6_9SPHI</name>
<proteinExistence type="predicted"/>
<dbReference type="RefSeq" id="WP_379042770.1">
    <property type="nucleotide sequence ID" value="NZ_JBHSKW010000027.1"/>
</dbReference>
<comment type="caution">
    <text evidence="1">The sequence shown here is derived from an EMBL/GenBank/DDBJ whole genome shotgun (WGS) entry which is preliminary data.</text>
</comment>
<evidence type="ECO:0000313" key="1">
    <source>
        <dbReference type="EMBL" id="MFD2731363.1"/>
    </source>
</evidence>
<sequence length="131" mass="15127">MEQHGIILFDGVCNLCDGFVQRIIAADTKDYFRFASLQSDVAKDLLKNHPNLQDFKSIVYIENEKVYTKSSAAIKISSHLGFTWKILQMGYILPAFLRDGIYNIIAKNRYKWFGKKDQCMVPTPELRAKFL</sequence>
<dbReference type="PANTHER" id="PTHR33639">
    <property type="entry name" value="THIOL-DISULFIDE OXIDOREDUCTASE DCC"/>
    <property type="match status" value="1"/>
</dbReference>
<protein>
    <submittedName>
        <fullName evidence="1">Thiol-disulfide oxidoreductase DCC family protein</fullName>
    </submittedName>
</protein>
<organism evidence="1 2">
    <name type="scientific">Pedobacter alpinus</name>
    <dbReference type="NCBI Taxonomy" id="1590643"/>
    <lineage>
        <taxon>Bacteria</taxon>
        <taxon>Pseudomonadati</taxon>
        <taxon>Bacteroidota</taxon>
        <taxon>Sphingobacteriia</taxon>
        <taxon>Sphingobacteriales</taxon>
        <taxon>Sphingobacteriaceae</taxon>
        <taxon>Pedobacter</taxon>
    </lineage>
</organism>
<keyword evidence="2" id="KW-1185">Reference proteome</keyword>
<reference evidence="2" key="1">
    <citation type="journal article" date="2019" name="Int. J. Syst. Evol. Microbiol.">
        <title>The Global Catalogue of Microorganisms (GCM) 10K type strain sequencing project: providing services to taxonomists for standard genome sequencing and annotation.</title>
        <authorList>
            <consortium name="The Broad Institute Genomics Platform"/>
            <consortium name="The Broad Institute Genome Sequencing Center for Infectious Disease"/>
            <person name="Wu L."/>
            <person name="Ma J."/>
        </authorList>
    </citation>
    <scope>NUCLEOTIDE SEQUENCE [LARGE SCALE GENOMIC DNA]</scope>
    <source>
        <strain evidence="2">KCTC 42456</strain>
    </source>
</reference>